<dbReference type="Proteomes" id="UP000216133">
    <property type="component" value="Unassembled WGS sequence"/>
</dbReference>
<comment type="caution">
    <text evidence="2">The sequence shown here is derived from an EMBL/GenBank/DDBJ whole genome shotgun (WGS) entry which is preliminary data.</text>
</comment>
<dbReference type="Proteomes" id="UP000216207">
    <property type="component" value="Unassembled WGS sequence"/>
</dbReference>
<evidence type="ECO:0000313" key="2">
    <source>
        <dbReference type="EMBL" id="PAE87693.1"/>
    </source>
</evidence>
<feature type="region of interest" description="Disordered" evidence="1">
    <location>
        <begin position="69"/>
        <end position="93"/>
    </location>
</feature>
<dbReference type="SUPFAM" id="SSF47413">
    <property type="entry name" value="lambda repressor-like DNA-binding domains"/>
    <property type="match status" value="1"/>
</dbReference>
<reference evidence="4 5" key="1">
    <citation type="submission" date="2017-07" db="EMBL/GenBank/DDBJ databases">
        <title>Isolation and whole genome analysis of endospore-forming bacteria from heroin.</title>
        <authorList>
            <person name="Kalinowski J."/>
            <person name="Ahrens B."/>
            <person name="Al-Dilaimi A."/>
            <person name="Winkler A."/>
            <person name="Wibberg D."/>
            <person name="Schleenbecker U."/>
            <person name="Ruckert C."/>
            <person name="Wolfel R."/>
            <person name="Grass G."/>
        </authorList>
    </citation>
    <scope>NUCLEOTIDE SEQUENCE [LARGE SCALE GENOMIC DNA]</scope>
    <source>
        <strain evidence="3 4">7523-2</strain>
        <strain evidence="2 5">7539</strain>
    </source>
</reference>
<gene>
    <name evidence="3" type="ORF">CHH61_03510</name>
    <name evidence="2" type="ORF">CHH72_17150</name>
</gene>
<evidence type="ECO:0000313" key="3">
    <source>
        <dbReference type="EMBL" id="PAF27399.1"/>
    </source>
</evidence>
<evidence type="ECO:0000313" key="4">
    <source>
        <dbReference type="Proteomes" id="UP000216133"/>
    </source>
</evidence>
<proteinExistence type="predicted"/>
<evidence type="ECO:0008006" key="6">
    <source>
        <dbReference type="Google" id="ProtNLM"/>
    </source>
</evidence>
<name>A0A268NVZ6_SHOCL</name>
<evidence type="ECO:0000313" key="5">
    <source>
        <dbReference type="Proteomes" id="UP000216207"/>
    </source>
</evidence>
<dbReference type="AlphaFoldDB" id="A0A268NVZ6"/>
<organism evidence="2 5">
    <name type="scientific">Shouchella clausii</name>
    <name type="common">Alkalihalobacillus clausii</name>
    <dbReference type="NCBI Taxonomy" id="79880"/>
    <lineage>
        <taxon>Bacteria</taxon>
        <taxon>Bacillati</taxon>
        <taxon>Bacillota</taxon>
        <taxon>Bacilli</taxon>
        <taxon>Bacillales</taxon>
        <taxon>Bacillaceae</taxon>
        <taxon>Shouchella</taxon>
    </lineage>
</organism>
<dbReference type="EMBL" id="NPCC01000031">
    <property type="protein sequence ID" value="PAE87693.1"/>
    <property type="molecule type" value="Genomic_DNA"/>
</dbReference>
<evidence type="ECO:0000256" key="1">
    <source>
        <dbReference type="SAM" id="MobiDB-lite"/>
    </source>
</evidence>
<feature type="compositionally biased region" description="Basic and acidic residues" evidence="1">
    <location>
        <begin position="74"/>
        <end position="93"/>
    </location>
</feature>
<accession>A0A268NVZ6</accession>
<dbReference type="RefSeq" id="WP_062750874.1">
    <property type="nucleotide sequence ID" value="NZ_NPBS01000014.1"/>
</dbReference>
<sequence length="93" mass="10080">MANADSRLIKWLLNESGVSRYRISKDVGISESALSRIAKGETPMDAVRFGNASKLTDYARSVAPSSIISSIEADSNRDSKASDMKSPKGEERT</sequence>
<protein>
    <recommendedName>
        <fullName evidence="6">XRE family transcriptional regulator</fullName>
    </recommendedName>
</protein>
<dbReference type="InterPro" id="IPR010982">
    <property type="entry name" value="Lambda_DNA-bd_dom_sf"/>
</dbReference>
<dbReference type="GO" id="GO:0003677">
    <property type="term" value="F:DNA binding"/>
    <property type="evidence" value="ECO:0007669"/>
    <property type="project" value="InterPro"/>
</dbReference>
<dbReference type="EMBL" id="NPBS01000014">
    <property type="protein sequence ID" value="PAF27399.1"/>
    <property type="molecule type" value="Genomic_DNA"/>
</dbReference>